<dbReference type="Pfam" id="PF14691">
    <property type="entry name" value="Fer4_20"/>
    <property type="match status" value="1"/>
</dbReference>
<dbReference type="Gene3D" id="3.40.50.720">
    <property type="entry name" value="NAD(P)-binding Rossmann-like Domain"/>
    <property type="match status" value="1"/>
</dbReference>
<dbReference type="InterPro" id="IPR036188">
    <property type="entry name" value="FAD/NAD-bd_sf"/>
</dbReference>
<keyword evidence="3" id="KW-0560">Oxidoreductase</keyword>
<dbReference type="Proteomes" id="UP000589520">
    <property type="component" value="Unassembled WGS sequence"/>
</dbReference>
<accession>A0A7Y9PJ43</accession>
<evidence type="ECO:0000313" key="4">
    <source>
        <dbReference type="Proteomes" id="UP000589520"/>
    </source>
</evidence>
<dbReference type="InterPro" id="IPR023753">
    <property type="entry name" value="FAD/NAD-binding_dom"/>
</dbReference>
<organism evidence="3 4">
    <name type="scientific">Granulicella arctica</name>
    <dbReference type="NCBI Taxonomy" id="940613"/>
    <lineage>
        <taxon>Bacteria</taxon>
        <taxon>Pseudomonadati</taxon>
        <taxon>Acidobacteriota</taxon>
        <taxon>Terriglobia</taxon>
        <taxon>Terriglobales</taxon>
        <taxon>Acidobacteriaceae</taxon>
        <taxon>Granulicella</taxon>
    </lineage>
</organism>
<reference evidence="3 4" key="1">
    <citation type="submission" date="2020-07" db="EMBL/GenBank/DDBJ databases">
        <title>Genomic Encyclopedia of Type Strains, Phase IV (KMG-V): Genome sequencing to study the core and pangenomes of soil and plant-associated prokaryotes.</title>
        <authorList>
            <person name="Whitman W."/>
        </authorList>
    </citation>
    <scope>NUCLEOTIDE SEQUENCE [LARGE SCALE GENOMIC DNA]</scope>
    <source>
        <strain evidence="3 4">X4EP2</strain>
    </source>
</reference>
<dbReference type="PRINTS" id="PR00419">
    <property type="entry name" value="ADXRDTASE"/>
</dbReference>
<proteinExistence type="predicted"/>
<evidence type="ECO:0000313" key="3">
    <source>
        <dbReference type="EMBL" id="NYF80076.1"/>
    </source>
</evidence>
<dbReference type="AlphaFoldDB" id="A0A7Y9PJ43"/>
<dbReference type="GO" id="GO:0004355">
    <property type="term" value="F:glutamate synthase (NADPH) activity"/>
    <property type="evidence" value="ECO:0007669"/>
    <property type="project" value="UniProtKB-EC"/>
</dbReference>
<dbReference type="RefSeq" id="WP_218892151.1">
    <property type="nucleotide sequence ID" value="NZ_JACCCW010000002.1"/>
</dbReference>
<dbReference type="SUPFAM" id="SSF46548">
    <property type="entry name" value="alpha-helical ferredoxin"/>
    <property type="match status" value="1"/>
</dbReference>
<feature type="domain" description="FAD/NAD(P)-binding" evidence="1">
    <location>
        <begin position="129"/>
        <end position="422"/>
    </location>
</feature>
<gene>
    <name evidence="3" type="ORF">HDF17_002396</name>
</gene>
<evidence type="ECO:0000259" key="2">
    <source>
        <dbReference type="Pfam" id="PF14691"/>
    </source>
</evidence>
<protein>
    <submittedName>
        <fullName evidence="3">Glutamate synthase (NADPH/NADH) small chain</fullName>
        <ecNumber evidence="3">1.4.1.13</ecNumber>
        <ecNumber evidence="3">1.4.1.14</ecNumber>
    </submittedName>
</protein>
<keyword evidence="4" id="KW-1185">Reference proteome</keyword>
<feature type="domain" description="Dihydroprymidine dehydrogenase" evidence="2">
    <location>
        <begin position="12"/>
        <end position="115"/>
    </location>
</feature>
<dbReference type="Pfam" id="PF07992">
    <property type="entry name" value="Pyr_redox_2"/>
    <property type="match status" value="1"/>
</dbReference>
<dbReference type="EC" id="1.4.1.13" evidence="3"/>
<comment type="caution">
    <text evidence="3">The sequence shown here is derived from an EMBL/GenBank/DDBJ whole genome shotgun (WGS) entry which is preliminary data.</text>
</comment>
<dbReference type="InterPro" id="IPR009051">
    <property type="entry name" value="Helical_ferredxn"/>
</dbReference>
<dbReference type="Gene3D" id="3.50.50.60">
    <property type="entry name" value="FAD/NAD(P)-binding domain"/>
    <property type="match status" value="1"/>
</dbReference>
<dbReference type="SUPFAM" id="SSF51971">
    <property type="entry name" value="Nucleotide-binding domain"/>
    <property type="match status" value="1"/>
</dbReference>
<dbReference type="GO" id="GO:0016040">
    <property type="term" value="F:glutamate synthase (NADH) activity"/>
    <property type="evidence" value="ECO:0007669"/>
    <property type="project" value="UniProtKB-EC"/>
</dbReference>
<dbReference type="EC" id="1.4.1.14" evidence="3"/>
<name>A0A7Y9PJ43_9BACT</name>
<dbReference type="EMBL" id="JACCCW010000002">
    <property type="protein sequence ID" value="NYF80076.1"/>
    <property type="molecule type" value="Genomic_DNA"/>
</dbReference>
<dbReference type="PANTHER" id="PTHR42783">
    <property type="entry name" value="GLUTAMATE SYNTHASE [NADPH] SMALL CHAIN"/>
    <property type="match status" value="1"/>
</dbReference>
<dbReference type="Gene3D" id="1.10.1060.10">
    <property type="entry name" value="Alpha-helical ferredoxin"/>
    <property type="match status" value="1"/>
</dbReference>
<dbReference type="PANTHER" id="PTHR42783:SF3">
    <property type="entry name" value="GLUTAMATE SYNTHASE [NADPH] SMALL CHAIN-RELATED"/>
    <property type="match status" value="1"/>
</dbReference>
<dbReference type="InterPro" id="IPR028261">
    <property type="entry name" value="DPD_II"/>
</dbReference>
<sequence length="443" mass="47264">MNCHRTDPTLSEALDPLTRVAALREAHRCLYCYDAPCTHACPTHIDIPGFIKKIATDNLLGSAQTILEANLLGATCSRVCPVQELCEGACVLGASHQPITIGRLQRHAMDHVYSRGIEVVQAATSTGRKIAVIGSGPAGLSCAGELARRGHSVTVFEKRDLPGGLSTYGIISLREPVEVALDEVKMLEKLGVIVKTGFELGRNLQLNELQQQFEMVVLSIGLGQVPLLGIPGEEHVLDGLEYVEGSKVAAEPLVVGRHVVVVGAGNTAIDCATIAKRLGAERVTIVYRRTDREMTAYEHEYEFAKKEGIEFRFLAQPQAVVLEDGLVSGLLCAQMKLGALDASERPSPEPVAGQEFVVHADQIVKAIGQKKPAIATVLNLKTSSGYIAVDEDFESSVPAVFAIGDCIRSRGEASTVMAVQDGKMAAVALHARLTSSVSLSKGA</sequence>
<dbReference type="GO" id="GO:0051536">
    <property type="term" value="F:iron-sulfur cluster binding"/>
    <property type="evidence" value="ECO:0007669"/>
    <property type="project" value="InterPro"/>
</dbReference>
<evidence type="ECO:0000259" key="1">
    <source>
        <dbReference type="Pfam" id="PF07992"/>
    </source>
</evidence>